<keyword evidence="3 5" id="KW-1133">Transmembrane helix</keyword>
<evidence type="ECO:0000256" key="1">
    <source>
        <dbReference type="ARBA" id="ARBA00004141"/>
    </source>
</evidence>
<evidence type="ECO:0000313" key="7">
    <source>
        <dbReference type="EMBL" id="KDN71624.1"/>
    </source>
</evidence>
<evidence type="ECO:0000256" key="4">
    <source>
        <dbReference type="ARBA" id="ARBA00023136"/>
    </source>
</evidence>
<evidence type="ECO:0000256" key="2">
    <source>
        <dbReference type="ARBA" id="ARBA00022692"/>
    </source>
</evidence>
<comment type="caution">
    <text evidence="7">The sequence shown here is derived from an EMBL/GenBank/DDBJ whole genome shotgun (WGS) entry which is preliminary data.</text>
</comment>
<reference evidence="8" key="1">
    <citation type="journal article" date="2014" name="Genome Announc.">
        <title>Draft genome sequence of Colletotrichum sublineola, a destructive pathogen of cultivated sorghum.</title>
        <authorList>
            <person name="Baroncelli R."/>
            <person name="Sanz-Martin J.M."/>
            <person name="Rech G.E."/>
            <person name="Sukno S.A."/>
            <person name="Thon M.R."/>
        </authorList>
    </citation>
    <scope>NUCLEOTIDE SEQUENCE [LARGE SCALE GENOMIC DNA]</scope>
    <source>
        <strain evidence="8">TX430BB</strain>
    </source>
</reference>
<dbReference type="InterPro" id="IPR036259">
    <property type="entry name" value="MFS_trans_sf"/>
</dbReference>
<feature type="transmembrane region" description="Helical" evidence="5">
    <location>
        <begin position="12"/>
        <end position="34"/>
    </location>
</feature>
<evidence type="ECO:0000259" key="6">
    <source>
        <dbReference type="PROSITE" id="PS50850"/>
    </source>
</evidence>
<accession>A0A066XV96</accession>
<name>A0A066XV96_COLSU</name>
<protein>
    <recommendedName>
        <fullName evidence="6">Major facilitator superfamily (MFS) profile domain-containing protein</fullName>
    </recommendedName>
</protein>
<dbReference type="PANTHER" id="PTHR23502">
    <property type="entry name" value="MAJOR FACILITATOR SUPERFAMILY"/>
    <property type="match status" value="1"/>
</dbReference>
<keyword evidence="4 5" id="KW-0472">Membrane</keyword>
<dbReference type="Gene3D" id="1.20.1250.20">
    <property type="entry name" value="MFS general substrate transporter like domains"/>
    <property type="match status" value="1"/>
</dbReference>
<organism evidence="7 8">
    <name type="scientific">Colletotrichum sublineola</name>
    <name type="common">Sorghum anthracnose fungus</name>
    <dbReference type="NCBI Taxonomy" id="1173701"/>
    <lineage>
        <taxon>Eukaryota</taxon>
        <taxon>Fungi</taxon>
        <taxon>Dikarya</taxon>
        <taxon>Ascomycota</taxon>
        <taxon>Pezizomycotina</taxon>
        <taxon>Sordariomycetes</taxon>
        <taxon>Hypocreomycetidae</taxon>
        <taxon>Glomerellales</taxon>
        <taxon>Glomerellaceae</taxon>
        <taxon>Colletotrichum</taxon>
        <taxon>Colletotrichum graminicola species complex</taxon>
    </lineage>
</organism>
<dbReference type="SUPFAM" id="SSF103473">
    <property type="entry name" value="MFS general substrate transporter"/>
    <property type="match status" value="1"/>
</dbReference>
<dbReference type="AlphaFoldDB" id="A0A066XV96"/>
<proteinExistence type="predicted"/>
<feature type="transmembrane region" description="Helical" evidence="5">
    <location>
        <begin position="158"/>
        <end position="179"/>
    </location>
</feature>
<sequence length="180" mass="19785">MSADLSLLGISLILQAIAGSSTLAIMSGMFVDFLTDPTSRGIATAVFSLSVFCGPAVGPIIGNLVTARLGWRWASWITLIISVVFGIIAFLATLETSETIILQSRAQRLRRSKRTGNNVVCEVDQRGGSKLSAFVERYLTKPLWMIILEPIFIDQPKLAILTIYMSFVYGIIYLTFTLYP</sequence>
<dbReference type="InterPro" id="IPR011701">
    <property type="entry name" value="MFS"/>
</dbReference>
<keyword evidence="2 5" id="KW-0812">Transmembrane</keyword>
<dbReference type="GO" id="GO:0005886">
    <property type="term" value="C:plasma membrane"/>
    <property type="evidence" value="ECO:0007669"/>
    <property type="project" value="TreeGrafter"/>
</dbReference>
<gene>
    <name evidence="7" type="ORF">CSUB01_01618</name>
</gene>
<dbReference type="PROSITE" id="PS50850">
    <property type="entry name" value="MFS"/>
    <property type="match status" value="1"/>
</dbReference>
<dbReference type="PANTHER" id="PTHR23502:SF47">
    <property type="entry name" value="MAJOR FACILITATOR SUPERFAMILY (MFS) PROFILE DOMAIN-CONTAINING PROTEIN-RELATED"/>
    <property type="match status" value="1"/>
</dbReference>
<dbReference type="GO" id="GO:0022857">
    <property type="term" value="F:transmembrane transporter activity"/>
    <property type="evidence" value="ECO:0007669"/>
    <property type="project" value="InterPro"/>
</dbReference>
<evidence type="ECO:0000313" key="8">
    <source>
        <dbReference type="Proteomes" id="UP000027238"/>
    </source>
</evidence>
<evidence type="ECO:0000256" key="3">
    <source>
        <dbReference type="ARBA" id="ARBA00022989"/>
    </source>
</evidence>
<feature type="transmembrane region" description="Helical" evidence="5">
    <location>
        <begin position="73"/>
        <end position="94"/>
    </location>
</feature>
<evidence type="ECO:0000256" key="5">
    <source>
        <dbReference type="SAM" id="Phobius"/>
    </source>
</evidence>
<dbReference type="Pfam" id="PF07690">
    <property type="entry name" value="MFS_1"/>
    <property type="match status" value="1"/>
</dbReference>
<dbReference type="OrthoDB" id="2544694at2759"/>
<feature type="transmembrane region" description="Helical" evidence="5">
    <location>
        <begin position="41"/>
        <end position="61"/>
    </location>
</feature>
<dbReference type="HOGENOM" id="CLU_1496107_0_0_1"/>
<dbReference type="EMBL" id="JMSE01000145">
    <property type="protein sequence ID" value="KDN71624.1"/>
    <property type="molecule type" value="Genomic_DNA"/>
</dbReference>
<dbReference type="OMA" id="RWASWIT"/>
<keyword evidence="8" id="KW-1185">Reference proteome</keyword>
<comment type="subcellular location">
    <subcellularLocation>
        <location evidence="1">Membrane</location>
        <topology evidence="1">Multi-pass membrane protein</topology>
    </subcellularLocation>
</comment>
<feature type="domain" description="Major facilitator superfamily (MFS) profile" evidence="6">
    <location>
        <begin position="1"/>
        <end position="180"/>
    </location>
</feature>
<dbReference type="eggNOG" id="KOG0255">
    <property type="taxonomic scope" value="Eukaryota"/>
</dbReference>
<dbReference type="STRING" id="1173701.A0A066XV96"/>
<dbReference type="Proteomes" id="UP000027238">
    <property type="component" value="Unassembled WGS sequence"/>
</dbReference>
<dbReference type="InterPro" id="IPR020846">
    <property type="entry name" value="MFS_dom"/>
</dbReference>